<evidence type="ECO:0000313" key="2">
    <source>
        <dbReference type="Ensembl" id="ENSACAP00000010769.3"/>
    </source>
</evidence>
<evidence type="ECO:0000313" key="3">
    <source>
        <dbReference type="Proteomes" id="UP000001646"/>
    </source>
</evidence>
<dbReference type="STRING" id="28377.ENSACAP00000010769"/>
<dbReference type="Ensembl" id="ENSACAT00000010992.3">
    <property type="protein sequence ID" value="ENSACAP00000010769.3"/>
    <property type="gene ID" value="ENSACAG00000010976.3"/>
</dbReference>
<protein>
    <submittedName>
        <fullName evidence="2">Ciliary associated calcium binding coiled-coil 1</fullName>
    </submittedName>
</protein>
<dbReference type="InParanoid" id="H9GH20"/>
<organism evidence="2 3">
    <name type="scientific">Anolis carolinensis</name>
    <name type="common">Green anole</name>
    <name type="synonym">American chameleon</name>
    <dbReference type="NCBI Taxonomy" id="28377"/>
    <lineage>
        <taxon>Eukaryota</taxon>
        <taxon>Metazoa</taxon>
        <taxon>Chordata</taxon>
        <taxon>Craniata</taxon>
        <taxon>Vertebrata</taxon>
        <taxon>Euteleostomi</taxon>
        <taxon>Lepidosauria</taxon>
        <taxon>Squamata</taxon>
        <taxon>Bifurcata</taxon>
        <taxon>Unidentata</taxon>
        <taxon>Episquamata</taxon>
        <taxon>Toxicofera</taxon>
        <taxon>Iguania</taxon>
        <taxon>Dactyloidae</taxon>
        <taxon>Anolis</taxon>
    </lineage>
</organism>
<gene>
    <name evidence="2" type="primary">CABCOCO1</name>
</gene>
<sequence length="321" mass="36388">MFPRQRRAGSPGNGETLPRGAMAAKKAKEREKEKEKEKESAPASVPSQEDDIVAKDEEEMAWKFLSLEEVTALLELDIVGVQKALEEFLNLKHRLTSLKEAVILDYYISGFLWAKSLEFTSVQLGGFLTLLNLLIENIDSQHMTLEQNIQELMNAMAGIGQCNLKKSGGFEFFTVDQAKAIINYLKISLFQHYSLYQYLFHSPREELVIGDENIVELVKPADSPFPAPLEEGLPYEIYSKFIISGPETEEEIKEMDEDYPEEEPEPESVIDPLVGYTIEDVQSVLGVITNEMISVVQSEINEKLQTQEEAYSTRIDKLKKI</sequence>
<dbReference type="AlphaFoldDB" id="H9GH20"/>
<keyword evidence="3" id="KW-1185">Reference proteome</keyword>
<dbReference type="HOGENOM" id="CLU_109646_1_0_1"/>
<reference evidence="2" key="3">
    <citation type="submission" date="2025-09" db="UniProtKB">
        <authorList>
            <consortium name="Ensembl"/>
        </authorList>
    </citation>
    <scope>IDENTIFICATION</scope>
</reference>
<dbReference type="PANTHER" id="PTHR28457">
    <property type="entry name" value="COILED-COIL DOMAIN-CONTAINING PROTEIN 189"/>
    <property type="match status" value="1"/>
</dbReference>
<dbReference type="GeneTree" id="ENSGT00390000004181"/>
<feature type="region of interest" description="Disordered" evidence="1">
    <location>
        <begin position="1"/>
        <end position="50"/>
    </location>
</feature>
<feature type="compositionally biased region" description="Basic and acidic residues" evidence="1">
    <location>
        <begin position="26"/>
        <end position="40"/>
    </location>
</feature>
<accession>H9GH20</accession>
<dbReference type="eggNOG" id="ENOG502RTDR">
    <property type="taxonomic scope" value="Eukaryota"/>
</dbReference>
<dbReference type="Pfam" id="PF14769">
    <property type="entry name" value="CLAMP"/>
    <property type="match status" value="1"/>
</dbReference>
<name>H9GH20_ANOCA</name>
<dbReference type="Proteomes" id="UP000001646">
    <property type="component" value="Unplaced"/>
</dbReference>
<evidence type="ECO:0000256" key="1">
    <source>
        <dbReference type="SAM" id="MobiDB-lite"/>
    </source>
</evidence>
<dbReference type="PANTHER" id="PTHR28457:SF3">
    <property type="entry name" value="CILIARY-ASSOCIATED CALCIUM-BINDING COILED-COIL PROTEIN 1"/>
    <property type="match status" value="1"/>
</dbReference>
<reference evidence="2" key="2">
    <citation type="submission" date="2025-08" db="UniProtKB">
        <authorList>
            <consortium name="Ensembl"/>
        </authorList>
    </citation>
    <scope>IDENTIFICATION</scope>
</reference>
<dbReference type="InterPro" id="IPR032727">
    <property type="entry name" value="CLAMP"/>
</dbReference>
<reference evidence="2" key="1">
    <citation type="submission" date="2009-12" db="EMBL/GenBank/DDBJ databases">
        <title>The Genome Sequence of Anolis carolinensis (Green Anole Lizard).</title>
        <authorList>
            <consortium name="The Genome Sequencing Platform"/>
            <person name="Di Palma F."/>
            <person name="Alfoldi J."/>
            <person name="Heiman D."/>
            <person name="Young S."/>
            <person name="Grabherr M."/>
            <person name="Johnson J."/>
            <person name="Lander E.S."/>
            <person name="Lindblad-Toh K."/>
        </authorList>
    </citation>
    <scope>NUCLEOTIDE SEQUENCE [LARGE SCALE GENOMIC DNA]</scope>
    <source>
        <strain evidence="2">JBL SC #1</strain>
    </source>
</reference>
<proteinExistence type="predicted"/>
<dbReference type="Bgee" id="ENSACAG00000010976">
    <property type="expression patterns" value="Expressed in dewlap and 7 other cell types or tissues"/>
</dbReference>